<dbReference type="GO" id="GO:0140359">
    <property type="term" value="F:ABC-type transporter activity"/>
    <property type="evidence" value="ECO:0007669"/>
    <property type="project" value="InterPro"/>
</dbReference>
<protein>
    <submittedName>
        <fullName evidence="8">ABC transporter permease</fullName>
    </submittedName>
</protein>
<feature type="transmembrane region" description="Helical" evidence="6">
    <location>
        <begin position="67"/>
        <end position="85"/>
    </location>
</feature>
<gene>
    <name evidence="8" type="ORF">OFA60_02005</name>
</gene>
<accession>A0AA47INL0</accession>
<evidence type="ECO:0000313" key="8">
    <source>
        <dbReference type="EMBL" id="WAL43365.1"/>
    </source>
</evidence>
<keyword evidence="3 6" id="KW-1133">Transmembrane helix</keyword>
<evidence type="ECO:0000256" key="6">
    <source>
        <dbReference type="SAM" id="Phobius"/>
    </source>
</evidence>
<feature type="transmembrane region" description="Helical" evidence="6">
    <location>
        <begin position="97"/>
        <end position="121"/>
    </location>
</feature>
<dbReference type="GO" id="GO:0016020">
    <property type="term" value="C:membrane"/>
    <property type="evidence" value="ECO:0007669"/>
    <property type="project" value="UniProtKB-SubCell"/>
</dbReference>
<evidence type="ECO:0000256" key="3">
    <source>
        <dbReference type="ARBA" id="ARBA00022989"/>
    </source>
</evidence>
<dbReference type="AlphaFoldDB" id="A0AA47INL0"/>
<evidence type="ECO:0000256" key="5">
    <source>
        <dbReference type="SAM" id="MobiDB-lite"/>
    </source>
</evidence>
<evidence type="ECO:0000256" key="2">
    <source>
        <dbReference type="ARBA" id="ARBA00022692"/>
    </source>
</evidence>
<dbReference type="EMBL" id="CP113787">
    <property type="protein sequence ID" value="WAL43365.1"/>
    <property type="molecule type" value="Genomic_DNA"/>
</dbReference>
<dbReference type="Pfam" id="PF01061">
    <property type="entry name" value="ABC2_membrane"/>
    <property type="match status" value="1"/>
</dbReference>
<name>A0AA47INL0_ACTNA</name>
<dbReference type="InterPro" id="IPR013525">
    <property type="entry name" value="ABC2_TM"/>
</dbReference>
<dbReference type="PANTHER" id="PTHR43229:SF6">
    <property type="entry name" value="ABC-TYPE MULTIDRUG TRANSPORT SYSTEM, PERMEASE COMPONENT"/>
    <property type="match status" value="1"/>
</dbReference>
<feature type="transmembrane region" description="Helical" evidence="6">
    <location>
        <begin position="262"/>
        <end position="281"/>
    </location>
</feature>
<evidence type="ECO:0000259" key="7">
    <source>
        <dbReference type="Pfam" id="PF01061"/>
    </source>
</evidence>
<keyword evidence="4 6" id="KW-0472">Membrane</keyword>
<comment type="subcellular location">
    <subcellularLocation>
        <location evidence="1">Membrane</location>
        <topology evidence="1">Multi-pass membrane protein</topology>
    </subcellularLocation>
</comment>
<feature type="transmembrane region" description="Helical" evidence="6">
    <location>
        <begin position="211"/>
        <end position="229"/>
    </location>
</feature>
<proteinExistence type="predicted"/>
<feature type="transmembrane region" description="Helical" evidence="6">
    <location>
        <begin position="141"/>
        <end position="163"/>
    </location>
</feature>
<keyword evidence="2 6" id="KW-0812">Transmembrane</keyword>
<dbReference type="PANTHER" id="PTHR43229">
    <property type="entry name" value="NODULATION PROTEIN J"/>
    <property type="match status" value="1"/>
</dbReference>
<feature type="domain" description="ABC-2 type transporter transmembrane" evidence="7">
    <location>
        <begin position="52"/>
        <end position="230"/>
    </location>
</feature>
<sequence>MKRTSSTDTLSPTLSTGTAMSSSSESSSALSAVDRLDLSSRAAPPLGGLSLTLLSLEARRRLRNRRAMIFSVLLPVAFFLMFTTTDYSSTPYGNGNVVANMMIGMALYGALMTTTGAGAAVSTERASGWSRQLRLTPLKPIAYIAVKVIVGMLIGALAIGAVYACGPYRHAHMPVSAWITSALIIWLGSLVFVAFGLFVGYLLPSDNAMQVVGPLMALLAFLGGMFIPLTPGSTMDRIGSLTPMYGLHNLALWPMGAESFSWWWVVNVLTWLAVFLGGAAWRMGRDTARV</sequence>
<evidence type="ECO:0000256" key="1">
    <source>
        <dbReference type="ARBA" id="ARBA00004141"/>
    </source>
</evidence>
<reference evidence="8" key="1">
    <citation type="submission" date="2022-11" db="EMBL/GenBank/DDBJ databases">
        <title>Dental biofilm bacteria. Genome sequencing and assembly.</title>
        <authorList>
            <person name="Robertsson C."/>
        </authorList>
    </citation>
    <scope>NUCLEOTIDE SEQUENCE</scope>
    <source>
        <strain evidence="8">CW</strain>
    </source>
</reference>
<evidence type="ECO:0000256" key="4">
    <source>
        <dbReference type="ARBA" id="ARBA00023136"/>
    </source>
</evidence>
<feature type="region of interest" description="Disordered" evidence="5">
    <location>
        <begin position="1"/>
        <end position="26"/>
    </location>
</feature>
<evidence type="ECO:0000313" key="9">
    <source>
        <dbReference type="Proteomes" id="UP001163127"/>
    </source>
</evidence>
<dbReference type="Proteomes" id="UP001163127">
    <property type="component" value="Chromosome"/>
</dbReference>
<feature type="transmembrane region" description="Helical" evidence="6">
    <location>
        <begin position="175"/>
        <end position="199"/>
    </location>
</feature>
<dbReference type="InterPro" id="IPR051784">
    <property type="entry name" value="Nod_factor_ABC_transporter"/>
</dbReference>
<organism evidence="8 9">
    <name type="scientific">Actinomyces naeslundii</name>
    <dbReference type="NCBI Taxonomy" id="1655"/>
    <lineage>
        <taxon>Bacteria</taxon>
        <taxon>Bacillati</taxon>
        <taxon>Actinomycetota</taxon>
        <taxon>Actinomycetes</taxon>
        <taxon>Actinomycetales</taxon>
        <taxon>Actinomycetaceae</taxon>
        <taxon>Actinomyces</taxon>
    </lineage>
</organism>